<sequence length="67" mass="7599">MKHVPNAISRNRTVPYLATDGALRFCVSAPLLEPPADFKEWYRPRQRPERPRRLESAAAAAKPVWAA</sequence>
<protein>
    <submittedName>
        <fullName evidence="2">Uncharacterized protein</fullName>
    </submittedName>
</protein>
<dbReference type="EMBL" id="LUUJ01000044">
    <property type="protein sequence ID" value="OAI19874.1"/>
    <property type="molecule type" value="Genomic_DNA"/>
</dbReference>
<proteinExistence type="predicted"/>
<evidence type="ECO:0000313" key="2">
    <source>
        <dbReference type="EMBL" id="OAI19874.1"/>
    </source>
</evidence>
<reference evidence="2 3" key="1">
    <citation type="submission" date="2016-03" db="EMBL/GenBank/DDBJ databases">
        <authorList>
            <person name="Ploux O."/>
        </authorList>
    </citation>
    <scope>NUCLEOTIDE SEQUENCE [LARGE SCALE GENOMIC DNA]</scope>
    <source>
        <strain evidence="2 3">R-45378</strain>
    </source>
</reference>
<organism evidence="2 3">
    <name type="scientific">Methylomonas koyamae</name>
    <dbReference type="NCBI Taxonomy" id="702114"/>
    <lineage>
        <taxon>Bacteria</taxon>
        <taxon>Pseudomonadati</taxon>
        <taxon>Pseudomonadota</taxon>
        <taxon>Gammaproteobacteria</taxon>
        <taxon>Methylococcales</taxon>
        <taxon>Methylococcaceae</taxon>
        <taxon>Methylomonas</taxon>
    </lineage>
</organism>
<evidence type="ECO:0000256" key="1">
    <source>
        <dbReference type="SAM" id="MobiDB-lite"/>
    </source>
</evidence>
<dbReference type="AlphaFoldDB" id="A0A177NQP8"/>
<dbReference type="KEGG" id="mko:MKLM6_1194"/>
<dbReference type="OrthoDB" id="5571249at2"/>
<name>A0A177NQP8_9GAMM</name>
<accession>A0A177NQP8</accession>
<gene>
    <name evidence="2" type="ORF">A1507_05850</name>
</gene>
<feature type="compositionally biased region" description="Low complexity" evidence="1">
    <location>
        <begin position="57"/>
        <end position="67"/>
    </location>
</feature>
<feature type="compositionally biased region" description="Basic and acidic residues" evidence="1">
    <location>
        <begin position="44"/>
        <end position="55"/>
    </location>
</feature>
<dbReference type="Proteomes" id="UP000077857">
    <property type="component" value="Unassembled WGS sequence"/>
</dbReference>
<evidence type="ECO:0000313" key="3">
    <source>
        <dbReference type="Proteomes" id="UP000077857"/>
    </source>
</evidence>
<dbReference type="RefSeq" id="WP_064039298.1">
    <property type="nucleotide sequence ID" value="NZ_CP023669.1"/>
</dbReference>
<feature type="region of interest" description="Disordered" evidence="1">
    <location>
        <begin position="44"/>
        <end position="67"/>
    </location>
</feature>
<comment type="caution">
    <text evidence="2">The sequence shown here is derived from an EMBL/GenBank/DDBJ whole genome shotgun (WGS) entry which is preliminary data.</text>
</comment>